<dbReference type="KEGG" id="hpel:HZS54_10990"/>
<reference evidence="2 3" key="1">
    <citation type="submission" date="2020-07" db="EMBL/GenBank/DDBJ databases">
        <title>Halosimplex litoreum sp. nov. and Halosimplex rubrum sp. nov., isolated from different salt environments.</title>
        <authorList>
            <person name="Cui H."/>
        </authorList>
    </citation>
    <scope>NUCLEOTIDE SEQUENCE [LARGE SCALE GENOMIC DNA]</scope>
    <source>
        <strain evidence="2 3">R2</strain>
    </source>
</reference>
<dbReference type="AlphaFoldDB" id="A0A7D5TU82"/>
<dbReference type="EMBL" id="CP058909">
    <property type="protein sequence ID" value="QLH82094.1"/>
    <property type="molecule type" value="Genomic_DNA"/>
</dbReference>
<name>A0A7D5TU82_9EURY</name>
<feature type="domain" description="Transposase IS4-like" evidence="1">
    <location>
        <begin position="112"/>
        <end position="268"/>
    </location>
</feature>
<dbReference type="Pfam" id="PF01609">
    <property type="entry name" value="DDE_Tnp_1"/>
    <property type="match status" value="1"/>
</dbReference>
<dbReference type="GeneID" id="56083121"/>
<dbReference type="OrthoDB" id="110773at2157"/>
<sequence>MGRLRNLAESIHEFTTEYVADEYDPAVADDDGDGGYDISTKIGMLLLKEEINKPLRKLEDYLNEMPGILDVFGVESSPDHSSFSLWDDEFPMKELRCLLRRSAEQADFSGTGSIDASGFQRDQSSSHYRHRAGYSFNAMKTTLLIDPESLIIKDAHFTTKKSYDGHIGLQVFRRNAKDLQTLLADKMYSWGEFRAACRENGTRPVIKHCEQNALKKAHNARIDDDVYNQRSMSETVFGMLKDEGEKLRSRSWHSQFRELTRKCIVHNLSQAASQ</sequence>
<gene>
    <name evidence="2" type="ORF">HZS54_10990</name>
</gene>
<dbReference type="GO" id="GO:0003677">
    <property type="term" value="F:DNA binding"/>
    <property type="evidence" value="ECO:0007669"/>
    <property type="project" value="InterPro"/>
</dbReference>
<evidence type="ECO:0000313" key="3">
    <source>
        <dbReference type="Proteomes" id="UP000509346"/>
    </source>
</evidence>
<dbReference type="InterPro" id="IPR002559">
    <property type="entry name" value="Transposase_11"/>
</dbReference>
<organism evidence="2 3">
    <name type="scientific">Halosimplex pelagicum</name>
    <dbReference type="NCBI Taxonomy" id="869886"/>
    <lineage>
        <taxon>Archaea</taxon>
        <taxon>Methanobacteriati</taxon>
        <taxon>Methanobacteriota</taxon>
        <taxon>Stenosarchaea group</taxon>
        <taxon>Halobacteria</taxon>
        <taxon>Halobacteriales</taxon>
        <taxon>Haloarculaceae</taxon>
        <taxon>Halosimplex</taxon>
    </lineage>
</organism>
<dbReference type="GO" id="GO:0006313">
    <property type="term" value="P:DNA transposition"/>
    <property type="evidence" value="ECO:0007669"/>
    <property type="project" value="InterPro"/>
</dbReference>
<dbReference type="RefSeq" id="WP_179922562.1">
    <property type="nucleotide sequence ID" value="NZ_CP058909.1"/>
</dbReference>
<dbReference type="NCBIfam" id="NF033579">
    <property type="entry name" value="transpos_IS5_2"/>
    <property type="match status" value="1"/>
</dbReference>
<proteinExistence type="predicted"/>
<dbReference type="GO" id="GO:0004803">
    <property type="term" value="F:transposase activity"/>
    <property type="evidence" value="ECO:0007669"/>
    <property type="project" value="InterPro"/>
</dbReference>
<evidence type="ECO:0000259" key="1">
    <source>
        <dbReference type="Pfam" id="PF01609"/>
    </source>
</evidence>
<dbReference type="Proteomes" id="UP000509346">
    <property type="component" value="Chromosome"/>
</dbReference>
<dbReference type="InterPro" id="IPR053520">
    <property type="entry name" value="Transposase_Tn903"/>
</dbReference>
<protein>
    <submittedName>
        <fullName evidence="2">IS5 family transposase</fullName>
    </submittedName>
</protein>
<accession>A0A7D5TU82</accession>
<evidence type="ECO:0000313" key="2">
    <source>
        <dbReference type="EMBL" id="QLH82094.1"/>
    </source>
</evidence>
<keyword evidence="3" id="KW-1185">Reference proteome</keyword>